<keyword evidence="3" id="KW-1185">Reference proteome</keyword>
<proteinExistence type="predicted"/>
<feature type="compositionally biased region" description="Basic and acidic residues" evidence="1">
    <location>
        <begin position="204"/>
        <end position="221"/>
    </location>
</feature>
<evidence type="ECO:0000313" key="2">
    <source>
        <dbReference type="EMBL" id="KAL2607790.1"/>
    </source>
</evidence>
<sequence>MAREDKLGPATEHTWSEQVGHKSARSGRAPGTDGEHHHMAGCRLSTRDRDKENCGTTGSGSTRTHEAYHTKKTGHTIKHPERHSHGSPTWIGQPTCRSLHEAMEAERTNNVIERRFAQESLRRALLYRAAWQRRARLTHTHEGSSRGHANPRRACEVADVVLGANGTRKCNHWNEATEGGSSKHNIGASTSGTRRTRGQTEMPEESKTSKRCEWQTLKENDSDQPQEGRSAIAHAQPQRKIIKKGTTWTLHAKCCLGEDQRDQSDLDSDLPE</sequence>
<feature type="compositionally biased region" description="Basic residues" evidence="1">
    <location>
        <begin position="70"/>
        <end position="82"/>
    </location>
</feature>
<dbReference type="Proteomes" id="UP001605036">
    <property type="component" value="Unassembled WGS sequence"/>
</dbReference>
<feature type="region of interest" description="Disordered" evidence="1">
    <location>
        <begin position="1"/>
        <end position="91"/>
    </location>
</feature>
<evidence type="ECO:0000256" key="1">
    <source>
        <dbReference type="SAM" id="MobiDB-lite"/>
    </source>
</evidence>
<protein>
    <submittedName>
        <fullName evidence="2">Uncharacterized protein</fullName>
    </submittedName>
</protein>
<feature type="compositionally biased region" description="Polar residues" evidence="1">
    <location>
        <begin position="179"/>
        <end position="188"/>
    </location>
</feature>
<comment type="caution">
    <text evidence="2">The sequence shown here is derived from an EMBL/GenBank/DDBJ whole genome shotgun (WGS) entry which is preliminary data.</text>
</comment>
<dbReference type="EMBL" id="JBHFFA010000008">
    <property type="protein sequence ID" value="KAL2607790.1"/>
    <property type="molecule type" value="Genomic_DNA"/>
</dbReference>
<dbReference type="AlphaFoldDB" id="A0ABD1XFQ8"/>
<name>A0ABD1XFQ8_9MARC</name>
<reference evidence="2 3" key="1">
    <citation type="submission" date="2024-09" db="EMBL/GenBank/DDBJ databases">
        <title>Chromosome-scale assembly of Riccia fluitans.</title>
        <authorList>
            <person name="Paukszto L."/>
            <person name="Sawicki J."/>
            <person name="Karawczyk K."/>
            <person name="Piernik-Szablinska J."/>
            <person name="Szczecinska M."/>
            <person name="Mazdziarz M."/>
        </authorList>
    </citation>
    <scope>NUCLEOTIDE SEQUENCE [LARGE SCALE GENOMIC DNA]</scope>
    <source>
        <strain evidence="2">Rf_01</strain>
        <tissue evidence="2">Aerial parts of the thallus</tissue>
    </source>
</reference>
<evidence type="ECO:0000313" key="3">
    <source>
        <dbReference type="Proteomes" id="UP001605036"/>
    </source>
</evidence>
<feature type="region of interest" description="Disordered" evidence="1">
    <location>
        <begin position="174"/>
        <end position="238"/>
    </location>
</feature>
<gene>
    <name evidence="2" type="ORF">R1flu_026363</name>
</gene>
<organism evidence="2 3">
    <name type="scientific">Riccia fluitans</name>
    <dbReference type="NCBI Taxonomy" id="41844"/>
    <lineage>
        <taxon>Eukaryota</taxon>
        <taxon>Viridiplantae</taxon>
        <taxon>Streptophyta</taxon>
        <taxon>Embryophyta</taxon>
        <taxon>Marchantiophyta</taxon>
        <taxon>Marchantiopsida</taxon>
        <taxon>Marchantiidae</taxon>
        <taxon>Marchantiales</taxon>
        <taxon>Ricciaceae</taxon>
        <taxon>Riccia</taxon>
    </lineage>
</organism>
<accession>A0ABD1XFQ8</accession>